<keyword evidence="1" id="KW-0732">Signal</keyword>
<accession>A0A8T0PY82</accession>
<protein>
    <submittedName>
        <fullName evidence="2">Uncharacterized protein</fullName>
    </submittedName>
</protein>
<keyword evidence="3" id="KW-1185">Reference proteome</keyword>
<evidence type="ECO:0000313" key="2">
    <source>
        <dbReference type="EMBL" id="KAG2562944.1"/>
    </source>
</evidence>
<proteinExistence type="predicted"/>
<reference evidence="2" key="1">
    <citation type="submission" date="2020-05" db="EMBL/GenBank/DDBJ databases">
        <title>WGS assembly of Panicum virgatum.</title>
        <authorList>
            <person name="Lovell J.T."/>
            <person name="Jenkins J."/>
            <person name="Shu S."/>
            <person name="Juenger T.E."/>
            <person name="Schmutz J."/>
        </authorList>
    </citation>
    <scope>NUCLEOTIDE SEQUENCE</scope>
    <source>
        <strain evidence="2">AP13</strain>
    </source>
</reference>
<dbReference type="EMBL" id="CM029051">
    <property type="protein sequence ID" value="KAG2562944.1"/>
    <property type="molecule type" value="Genomic_DNA"/>
</dbReference>
<sequence>MVSSLKAALMAVAVFAMLVMSSQGHPKKPLCSDCLSLCNANCTPVVDARCSYDCSPPVAQCDSCKSQILPQCCLDFCSGSNGNSSYSCCPDDCISGNCTTCSCDNCITAVQTSCAFPCSMHASDILRCQNCRSGAAQQCYTPCMSACNDHCVKK</sequence>
<organism evidence="2 3">
    <name type="scientific">Panicum virgatum</name>
    <name type="common">Blackwell switchgrass</name>
    <dbReference type="NCBI Taxonomy" id="38727"/>
    <lineage>
        <taxon>Eukaryota</taxon>
        <taxon>Viridiplantae</taxon>
        <taxon>Streptophyta</taxon>
        <taxon>Embryophyta</taxon>
        <taxon>Tracheophyta</taxon>
        <taxon>Spermatophyta</taxon>
        <taxon>Magnoliopsida</taxon>
        <taxon>Liliopsida</taxon>
        <taxon>Poales</taxon>
        <taxon>Poaceae</taxon>
        <taxon>PACMAD clade</taxon>
        <taxon>Panicoideae</taxon>
        <taxon>Panicodae</taxon>
        <taxon>Paniceae</taxon>
        <taxon>Panicinae</taxon>
        <taxon>Panicum</taxon>
        <taxon>Panicum sect. Hiantes</taxon>
    </lineage>
</organism>
<comment type="caution">
    <text evidence="2">The sequence shown here is derived from an EMBL/GenBank/DDBJ whole genome shotgun (WGS) entry which is preliminary data.</text>
</comment>
<dbReference type="Proteomes" id="UP000823388">
    <property type="component" value="Chromosome 8K"/>
</dbReference>
<evidence type="ECO:0000313" key="3">
    <source>
        <dbReference type="Proteomes" id="UP000823388"/>
    </source>
</evidence>
<gene>
    <name evidence="2" type="ORF">PVAP13_8KG268400</name>
</gene>
<feature type="signal peptide" evidence="1">
    <location>
        <begin position="1"/>
        <end position="24"/>
    </location>
</feature>
<feature type="chain" id="PRO_5035715338" evidence="1">
    <location>
        <begin position="25"/>
        <end position="154"/>
    </location>
</feature>
<name>A0A8T0PY82_PANVG</name>
<dbReference type="AlphaFoldDB" id="A0A8T0PY82"/>
<evidence type="ECO:0000256" key="1">
    <source>
        <dbReference type="SAM" id="SignalP"/>
    </source>
</evidence>